<evidence type="ECO:0000256" key="1">
    <source>
        <dbReference type="ARBA" id="ARBA00022801"/>
    </source>
</evidence>
<dbReference type="InterPro" id="IPR012341">
    <property type="entry name" value="6hp_glycosidase-like_sf"/>
</dbReference>
<reference evidence="3" key="1">
    <citation type="submission" date="2022-01" db="EMBL/GenBank/DDBJ databases">
        <title>Comparative genomics reveals a dynamic genome evolution in the ectomycorrhizal milk-cap (Lactarius) mushrooms.</title>
        <authorList>
            <consortium name="DOE Joint Genome Institute"/>
            <person name="Lebreton A."/>
            <person name="Tang N."/>
            <person name="Kuo A."/>
            <person name="LaButti K."/>
            <person name="Drula E."/>
            <person name="Barry K."/>
            <person name="Clum A."/>
            <person name="Lipzen A."/>
            <person name="Mousain D."/>
            <person name="Ng V."/>
            <person name="Wang R."/>
            <person name="Wang X."/>
            <person name="Dai Y."/>
            <person name="Henrissat B."/>
            <person name="Grigoriev I.V."/>
            <person name="Guerin-Laguette A."/>
            <person name="Yu F."/>
            <person name="Martin F.M."/>
        </authorList>
    </citation>
    <scope>NUCLEOTIDE SEQUENCE</scope>
    <source>
        <strain evidence="3">QP</strain>
    </source>
</reference>
<evidence type="ECO:0000256" key="2">
    <source>
        <dbReference type="ARBA" id="ARBA00038358"/>
    </source>
</evidence>
<proteinExistence type="inferred from homology"/>
<protein>
    <submittedName>
        <fullName evidence="3">D-4,5 unsaturated-glucuronyl hydrolase-like protein</fullName>
    </submittedName>
</protein>
<dbReference type="EMBL" id="JAKELL010000026">
    <property type="protein sequence ID" value="KAH8991533.1"/>
    <property type="molecule type" value="Genomic_DNA"/>
</dbReference>
<evidence type="ECO:0000313" key="4">
    <source>
        <dbReference type="Proteomes" id="UP001201163"/>
    </source>
</evidence>
<dbReference type="AlphaFoldDB" id="A0AAD4LHU6"/>
<organism evidence="3 4">
    <name type="scientific">Lactarius akahatsu</name>
    <dbReference type="NCBI Taxonomy" id="416441"/>
    <lineage>
        <taxon>Eukaryota</taxon>
        <taxon>Fungi</taxon>
        <taxon>Dikarya</taxon>
        <taxon>Basidiomycota</taxon>
        <taxon>Agaricomycotina</taxon>
        <taxon>Agaricomycetes</taxon>
        <taxon>Russulales</taxon>
        <taxon>Russulaceae</taxon>
        <taxon>Lactarius</taxon>
    </lineage>
</organism>
<dbReference type="GO" id="GO:0000272">
    <property type="term" value="P:polysaccharide catabolic process"/>
    <property type="evidence" value="ECO:0007669"/>
    <property type="project" value="TreeGrafter"/>
</dbReference>
<keyword evidence="1 3" id="KW-0378">Hydrolase</keyword>
<gene>
    <name evidence="3" type="ORF">EDB92DRAFT_1935066</name>
</gene>
<accession>A0AAD4LHU6</accession>
<dbReference type="InterPro" id="IPR052369">
    <property type="entry name" value="UG_Glycosaminoglycan_Hydrolase"/>
</dbReference>
<dbReference type="Proteomes" id="UP001201163">
    <property type="component" value="Unassembled WGS sequence"/>
</dbReference>
<name>A0AAD4LHU6_9AGAM</name>
<dbReference type="SUPFAM" id="SSF48208">
    <property type="entry name" value="Six-hairpin glycosidases"/>
    <property type="match status" value="1"/>
</dbReference>
<comment type="caution">
    <text evidence="3">The sequence shown here is derived from an EMBL/GenBank/DDBJ whole genome shotgun (WGS) entry which is preliminary data.</text>
</comment>
<dbReference type="GO" id="GO:0052757">
    <property type="term" value="F:chondroitin hydrolase activity"/>
    <property type="evidence" value="ECO:0007669"/>
    <property type="project" value="TreeGrafter"/>
</dbReference>
<evidence type="ECO:0000313" key="3">
    <source>
        <dbReference type="EMBL" id="KAH8991533.1"/>
    </source>
</evidence>
<dbReference type="InterPro" id="IPR008928">
    <property type="entry name" value="6-hairpin_glycosidase_sf"/>
</dbReference>
<comment type="similarity">
    <text evidence="2">Belongs to the glycosyl hydrolase 88 family.</text>
</comment>
<dbReference type="Gene3D" id="1.50.10.10">
    <property type="match status" value="1"/>
</dbReference>
<sequence length="393" mass="42730">MLAALSQTFAAVYPQLPPQLFSPLIAQKLLTSAQRTPGIPTSYPQYTTRDTGVWLYFGADTWTSGFLPAAFYALAERATICPLTLNGMTTTQWLDIGRSSATGEIPLEVHTSVGHDVGFLSFPFVDELTINPTNATALQAVKTFAAALAARFSPVVGCTRSWDAADPDDFQVIIDNMMNLEVLFNAADLTGNQTLCQIAVSHADKTMMNHVRADGSSFHVVDYNATTGAVIDQRTAQGYSNSSTWSRGQAWGIYSFANMYRRTRLERYLVTARRMAAYFLDNIPADGIVPWDFNAPLNPPRPADSSAAMIAANGLLLLAQQERSLYPTNQSGASYFANAAIKILDDTTNAFWAPTWQSLLSNGTVNNPAEPPNNMTGTIYGNDLVRLGIASCH</sequence>
<keyword evidence="4" id="KW-1185">Reference proteome</keyword>
<dbReference type="PANTHER" id="PTHR36845">
    <property type="entry name" value="HYDROLASE, PUTATIVE (AFU_ORTHOLOGUE AFUA_7G05090)-RELATED"/>
    <property type="match status" value="1"/>
</dbReference>
<dbReference type="PANTHER" id="PTHR36845:SF1">
    <property type="entry name" value="HYDROLASE, PUTATIVE (AFU_ORTHOLOGUE AFUA_7G05090)-RELATED"/>
    <property type="match status" value="1"/>
</dbReference>